<organism evidence="1 2">
    <name type="scientific">Streptosporangium amethystogenes subsp. fukuiense</name>
    <dbReference type="NCBI Taxonomy" id="698418"/>
    <lineage>
        <taxon>Bacteria</taxon>
        <taxon>Bacillati</taxon>
        <taxon>Actinomycetota</taxon>
        <taxon>Actinomycetes</taxon>
        <taxon>Streptosporangiales</taxon>
        <taxon>Streptosporangiaceae</taxon>
        <taxon>Streptosporangium</taxon>
    </lineage>
</organism>
<dbReference type="Pfam" id="PF19953">
    <property type="entry name" value="EACC1"/>
    <property type="match status" value="1"/>
</dbReference>
<dbReference type="InterPro" id="IPR045428">
    <property type="entry name" value="EACC1"/>
</dbReference>
<keyword evidence="2" id="KW-1185">Reference proteome</keyword>
<evidence type="ECO:0000313" key="2">
    <source>
        <dbReference type="Proteomes" id="UP001596514"/>
    </source>
</evidence>
<accession>A0ABW2TC51</accession>
<sequence length="124" mass="13118">MTVTAENSADELRNLHSWLREEPELRGQVRVREGDPPPDALGPVVDGLQVALGTGGVGASPTGVLIAWLRTCGEVSLPLARGENETRVEMTAKGVKALNLVEKPALTTQLVEVLKSTEAHDGGD</sequence>
<gene>
    <name evidence="1" type="ORF">ACFQVD_39680</name>
</gene>
<name>A0ABW2TC51_9ACTN</name>
<evidence type="ECO:0000313" key="1">
    <source>
        <dbReference type="EMBL" id="MFC7606240.1"/>
    </source>
</evidence>
<dbReference type="EMBL" id="JBHTEE010000001">
    <property type="protein sequence ID" value="MFC7606240.1"/>
    <property type="molecule type" value="Genomic_DNA"/>
</dbReference>
<comment type="caution">
    <text evidence="1">The sequence shown here is derived from an EMBL/GenBank/DDBJ whole genome shotgun (WGS) entry which is preliminary data.</text>
</comment>
<protein>
    <submittedName>
        <fullName evidence="1">Uncharacterized protein</fullName>
    </submittedName>
</protein>
<proteinExistence type="predicted"/>
<reference evidence="2" key="1">
    <citation type="journal article" date="2019" name="Int. J. Syst. Evol. Microbiol.">
        <title>The Global Catalogue of Microorganisms (GCM) 10K type strain sequencing project: providing services to taxonomists for standard genome sequencing and annotation.</title>
        <authorList>
            <consortium name="The Broad Institute Genomics Platform"/>
            <consortium name="The Broad Institute Genome Sequencing Center for Infectious Disease"/>
            <person name="Wu L."/>
            <person name="Ma J."/>
        </authorList>
    </citation>
    <scope>NUCLEOTIDE SEQUENCE [LARGE SCALE GENOMIC DNA]</scope>
    <source>
        <strain evidence="2">JCM 10083</strain>
    </source>
</reference>
<dbReference type="RefSeq" id="WP_343972999.1">
    <property type="nucleotide sequence ID" value="NZ_BAAAGK010000098.1"/>
</dbReference>
<dbReference type="Proteomes" id="UP001596514">
    <property type="component" value="Unassembled WGS sequence"/>
</dbReference>